<reference evidence="7" key="1">
    <citation type="submission" date="2020-10" db="EMBL/GenBank/DDBJ databases">
        <authorList>
            <person name="Gilroy R."/>
        </authorList>
    </citation>
    <scope>NUCLEOTIDE SEQUENCE</scope>
    <source>
        <strain evidence="7">15467</strain>
    </source>
</reference>
<dbReference type="Gene3D" id="1.20.120.910">
    <property type="entry name" value="DksA, coiled-coil domain"/>
    <property type="match status" value="1"/>
</dbReference>
<keyword evidence="2" id="KW-0863">Zinc-finger</keyword>
<evidence type="ECO:0000256" key="1">
    <source>
        <dbReference type="ARBA" id="ARBA00022723"/>
    </source>
</evidence>
<feature type="zinc finger region" description="dksA C4-type" evidence="4">
    <location>
        <begin position="112"/>
        <end position="136"/>
    </location>
</feature>
<gene>
    <name evidence="7" type="ORF">IAC68_05770</name>
</gene>
<dbReference type="GO" id="GO:0008270">
    <property type="term" value="F:zinc ion binding"/>
    <property type="evidence" value="ECO:0007669"/>
    <property type="project" value="UniProtKB-KW"/>
</dbReference>
<keyword evidence="3" id="KW-0862">Zinc</keyword>
<sequence>MDSRQAQGKADENQAPQLEKVRYSDEELQEFKAIILKKLEKARDDYEHLRAAITHSTSNDVEDTSPTFHVMEEGASALSKEESGQLAQRQYKFIQSLEAALVRIENKTYGVCRVTGKLIPKERLMLVPHATLSVEAKNRR</sequence>
<dbReference type="InterPro" id="IPR000962">
    <property type="entry name" value="Znf_DskA_TraR"/>
</dbReference>
<comment type="caution">
    <text evidence="7">The sequence shown here is derived from an EMBL/GenBank/DDBJ whole genome shotgun (WGS) entry which is preliminary data.</text>
</comment>
<evidence type="ECO:0000256" key="4">
    <source>
        <dbReference type="PROSITE-ProRule" id="PRU00510"/>
    </source>
</evidence>
<organism evidence="7 8">
    <name type="scientific">Candidatus Egerieousia excrementavium</name>
    <dbReference type="NCBI Taxonomy" id="2840778"/>
    <lineage>
        <taxon>Bacteria</taxon>
        <taxon>Pseudomonadati</taxon>
        <taxon>Bacteroidota</taxon>
        <taxon>Bacteroidia</taxon>
        <taxon>Bacteroidales</taxon>
        <taxon>Candidatus Egerieousia</taxon>
    </lineage>
</organism>
<dbReference type="Pfam" id="PF01258">
    <property type="entry name" value="zf-dskA_traR"/>
    <property type="match status" value="1"/>
</dbReference>
<accession>A0A9D9DMK1</accession>
<dbReference type="SUPFAM" id="SSF109635">
    <property type="entry name" value="DnaK suppressor protein DksA, alpha-hairpin domain"/>
    <property type="match status" value="1"/>
</dbReference>
<dbReference type="PANTHER" id="PTHR33823">
    <property type="entry name" value="RNA POLYMERASE-BINDING TRANSCRIPTION FACTOR DKSA-RELATED"/>
    <property type="match status" value="1"/>
</dbReference>
<evidence type="ECO:0000256" key="5">
    <source>
        <dbReference type="SAM" id="MobiDB-lite"/>
    </source>
</evidence>
<evidence type="ECO:0000256" key="2">
    <source>
        <dbReference type="ARBA" id="ARBA00022771"/>
    </source>
</evidence>
<protein>
    <submittedName>
        <fullName evidence="7">TraR/DksA family transcriptional regulator</fullName>
    </submittedName>
</protein>
<feature type="domain" description="Zinc finger DksA/TraR C4-type" evidence="6">
    <location>
        <begin position="108"/>
        <end position="139"/>
    </location>
</feature>
<proteinExistence type="predicted"/>
<dbReference type="EMBL" id="JADINB010000128">
    <property type="protein sequence ID" value="MBO8429418.1"/>
    <property type="molecule type" value="Genomic_DNA"/>
</dbReference>
<name>A0A9D9DMK1_9BACT</name>
<feature type="region of interest" description="Disordered" evidence="5">
    <location>
        <begin position="1"/>
        <end position="22"/>
    </location>
</feature>
<dbReference type="PROSITE" id="PS51128">
    <property type="entry name" value="ZF_DKSA_2"/>
    <property type="match status" value="1"/>
</dbReference>
<dbReference type="PANTHER" id="PTHR33823:SF2">
    <property type="entry name" value="RNA POLYMERASE-BINDING TRANSCRIPTION FACTOR DKSA"/>
    <property type="match status" value="1"/>
</dbReference>
<evidence type="ECO:0000313" key="8">
    <source>
        <dbReference type="Proteomes" id="UP000823635"/>
    </source>
</evidence>
<evidence type="ECO:0000259" key="6">
    <source>
        <dbReference type="Pfam" id="PF01258"/>
    </source>
</evidence>
<evidence type="ECO:0000256" key="3">
    <source>
        <dbReference type="ARBA" id="ARBA00022833"/>
    </source>
</evidence>
<evidence type="ECO:0000313" key="7">
    <source>
        <dbReference type="EMBL" id="MBO8429418.1"/>
    </source>
</evidence>
<dbReference type="InterPro" id="IPR037187">
    <property type="entry name" value="DnaK_N"/>
</dbReference>
<dbReference type="AlphaFoldDB" id="A0A9D9DMK1"/>
<keyword evidence="1" id="KW-0479">Metal-binding</keyword>
<reference evidence="7" key="2">
    <citation type="journal article" date="2021" name="PeerJ">
        <title>Extensive microbial diversity within the chicken gut microbiome revealed by metagenomics and culture.</title>
        <authorList>
            <person name="Gilroy R."/>
            <person name="Ravi A."/>
            <person name="Getino M."/>
            <person name="Pursley I."/>
            <person name="Horton D.L."/>
            <person name="Alikhan N.F."/>
            <person name="Baker D."/>
            <person name="Gharbi K."/>
            <person name="Hall N."/>
            <person name="Watson M."/>
            <person name="Adriaenssens E.M."/>
            <person name="Foster-Nyarko E."/>
            <person name="Jarju S."/>
            <person name="Secka A."/>
            <person name="Antonio M."/>
            <person name="Oren A."/>
            <person name="Chaudhuri R.R."/>
            <person name="La Ragione R."/>
            <person name="Hildebrand F."/>
            <person name="Pallen M.J."/>
        </authorList>
    </citation>
    <scope>NUCLEOTIDE SEQUENCE</scope>
    <source>
        <strain evidence="7">15467</strain>
    </source>
</reference>
<dbReference type="Proteomes" id="UP000823635">
    <property type="component" value="Unassembled WGS sequence"/>
</dbReference>